<dbReference type="EMBL" id="BAAAOB010000003">
    <property type="protein sequence ID" value="GAA1794039.1"/>
    <property type="molecule type" value="Genomic_DNA"/>
</dbReference>
<gene>
    <name evidence="1" type="ORF">GCM10009768_23770</name>
</gene>
<organism evidence="1 2">
    <name type="scientific">Leucobacter iarius</name>
    <dbReference type="NCBI Taxonomy" id="333963"/>
    <lineage>
        <taxon>Bacteria</taxon>
        <taxon>Bacillati</taxon>
        <taxon>Actinomycetota</taxon>
        <taxon>Actinomycetes</taxon>
        <taxon>Micrococcales</taxon>
        <taxon>Microbacteriaceae</taxon>
        <taxon>Leucobacter</taxon>
    </lineage>
</organism>
<name>A0ABN2LMU1_9MICO</name>
<dbReference type="Proteomes" id="UP001500851">
    <property type="component" value="Unassembled WGS sequence"/>
</dbReference>
<keyword evidence="2" id="KW-1185">Reference proteome</keyword>
<comment type="caution">
    <text evidence="1">The sequence shown here is derived from an EMBL/GenBank/DDBJ whole genome shotgun (WGS) entry which is preliminary data.</text>
</comment>
<accession>A0ABN2LMU1</accession>
<evidence type="ECO:0000313" key="2">
    <source>
        <dbReference type="Proteomes" id="UP001500851"/>
    </source>
</evidence>
<sequence>MNSTLLTTDRPAEPLPAVRAVEPDRALPRRGVATPEACSGTESARLRALELREAQLAAQRARAEHETLRVGYAPSLRLF</sequence>
<evidence type="ECO:0000313" key="1">
    <source>
        <dbReference type="EMBL" id="GAA1794039.1"/>
    </source>
</evidence>
<protein>
    <submittedName>
        <fullName evidence="1">Uncharacterized protein</fullName>
    </submittedName>
</protein>
<reference evidence="1 2" key="1">
    <citation type="journal article" date="2019" name="Int. J. Syst. Evol. Microbiol.">
        <title>The Global Catalogue of Microorganisms (GCM) 10K type strain sequencing project: providing services to taxonomists for standard genome sequencing and annotation.</title>
        <authorList>
            <consortium name="The Broad Institute Genomics Platform"/>
            <consortium name="The Broad Institute Genome Sequencing Center for Infectious Disease"/>
            <person name="Wu L."/>
            <person name="Ma J."/>
        </authorList>
    </citation>
    <scope>NUCLEOTIDE SEQUENCE [LARGE SCALE GENOMIC DNA]</scope>
    <source>
        <strain evidence="1 2">JCM 14736</strain>
    </source>
</reference>
<proteinExistence type="predicted"/>